<name>A0ABU8CYK0_9GAMM</name>
<evidence type="ECO:0000313" key="2">
    <source>
        <dbReference type="EMBL" id="MEI2453851.1"/>
    </source>
</evidence>
<organism evidence="2 3">
    <name type="scientific">Lysobacter firmicutimachus</name>
    <dbReference type="NCBI Taxonomy" id="1792846"/>
    <lineage>
        <taxon>Bacteria</taxon>
        <taxon>Pseudomonadati</taxon>
        <taxon>Pseudomonadota</taxon>
        <taxon>Gammaproteobacteria</taxon>
        <taxon>Lysobacterales</taxon>
        <taxon>Lysobacteraceae</taxon>
        <taxon>Lysobacter</taxon>
    </lineage>
</organism>
<dbReference type="EMBL" id="JBANDL010000002">
    <property type="protein sequence ID" value="MEI2453851.1"/>
    <property type="molecule type" value="Genomic_DNA"/>
</dbReference>
<keyword evidence="3" id="KW-1185">Reference proteome</keyword>
<dbReference type="RefSeq" id="WP_336131077.1">
    <property type="nucleotide sequence ID" value="NZ_JBANDL010000002.1"/>
</dbReference>
<evidence type="ECO:0000313" key="3">
    <source>
        <dbReference type="Proteomes" id="UP001387215"/>
    </source>
</evidence>
<keyword evidence="1" id="KW-0812">Transmembrane</keyword>
<keyword evidence="1" id="KW-0472">Membrane</keyword>
<accession>A0ABU8CYK0</accession>
<protein>
    <submittedName>
        <fullName evidence="2">Uncharacterized protein</fullName>
    </submittedName>
</protein>
<feature type="transmembrane region" description="Helical" evidence="1">
    <location>
        <begin position="414"/>
        <end position="436"/>
    </location>
</feature>
<comment type="caution">
    <text evidence="2">The sequence shown here is derived from an EMBL/GenBank/DDBJ whole genome shotgun (WGS) entry which is preliminary data.</text>
</comment>
<evidence type="ECO:0000256" key="1">
    <source>
        <dbReference type="SAM" id="Phobius"/>
    </source>
</evidence>
<gene>
    <name evidence="2" type="ORF">V2J18_04060</name>
</gene>
<feature type="transmembrane region" description="Helical" evidence="1">
    <location>
        <begin position="353"/>
        <end position="374"/>
    </location>
</feature>
<dbReference type="Proteomes" id="UP001387215">
    <property type="component" value="Unassembled WGS sequence"/>
</dbReference>
<keyword evidence="1" id="KW-1133">Transmembrane helix</keyword>
<reference evidence="2 3" key="1">
    <citation type="submission" date="2024-02" db="EMBL/GenBank/DDBJ databases">
        <title>Lysobacter Genome Sequencing and Mining.</title>
        <authorList>
            <person name="Bierman J."/>
            <person name="Walker M.C."/>
        </authorList>
    </citation>
    <scope>NUCLEOTIDE SEQUENCE [LARGE SCALE GENOMIC DNA]</scope>
    <source>
        <strain evidence="2 3">PB6250</strain>
    </source>
</reference>
<sequence length="440" mass="47766">MKLSLKPLGTFVNLLNEGGRAVVSESHFAQVSINGLSFDDATQLLALLSGFGLVANIVDDAEQELDANSLLGGIAPFSVTFAKPEIKGGIGFITTFAFQGWLKNPDISGVTHVAVACATAAFATEAFVVSPWEWSGEFTPKPQRKSPRLVVIMRGSSAVIPVDIRPYLLHGVDDALSDDPVMIAWSDAAADVCVASLASEIEGSNGKLTFTGPPRLEFDAPVNVDSKRLVQSDFSLLQGAVRWVYAVERETDLKHRLFGQEFSRLANKGGNLADEMSRVVASALDGANIAYGFSVQEMSREALKGLADLRKAVADETQKASEAARQLALNAAGAEFYALGLLAARVTSTVDPFIIDCMAALGVFYVIAVLYINWRYLIQQGDQRKVWRAKLYRYLTDDDYTAMVIAPISHSERLLRWMMVVIAILSLVTFAAIWVINHAV</sequence>
<proteinExistence type="predicted"/>